<protein>
    <submittedName>
        <fullName evidence="2">DUF1572 domain-containing protein</fullName>
    </submittedName>
</protein>
<dbReference type="RefSeq" id="WP_160689709.1">
    <property type="nucleotide sequence ID" value="NZ_CP047897.1"/>
</dbReference>
<dbReference type="Proteomes" id="UP000464214">
    <property type="component" value="Chromosome"/>
</dbReference>
<dbReference type="SUPFAM" id="SSF109854">
    <property type="entry name" value="DinB/YfiT-like putative metalloenzymes"/>
    <property type="match status" value="1"/>
</dbReference>
<dbReference type="InterPro" id="IPR011466">
    <property type="entry name" value="DUF1572"/>
</dbReference>
<keyword evidence="3" id="KW-1185">Reference proteome</keyword>
<dbReference type="Gene3D" id="1.20.120.450">
    <property type="entry name" value="dinb family like domain"/>
    <property type="match status" value="1"/>
</dbReference>
<dbReference type="AlphaFoldDB" id="A0A6P1NXF8"/>
<dbReference type="Pfam" id="PF07609">
    <property type="entry name" value="DUF1572"/>
    <property type="match status" value="1"/>
</dbReference>
<proteinExistence type="predicted"/>
<dbReference type="EMBL" id="CP047897">
    <property type="protein sequence ID" value="QHL86879.1"/>
    <property type="molecule type" value="Genomic_DNA"/>
</dbReference>
<evidence type="ECO:0000256" key="1">
    <source>
        <dbReference type="SAM" id="Coils"/>
    </source>
</evidence>
<name>A0A6P1NXF8_9BACT</name>
<dbReference type="KEGG" id="nib:GU926_05275"/>
<reference evidence="2 3" key="1">
    <citation type="submission" date="2020-01" db="EMBL/GenBank/DDBJ databases">
        <authorList>
            <person name="Kim M."/>
        </authorList>
    </citation>
    <scope>NUCLEOTIDE SEQUENCE [LARGE SCALE GENOMIC DNA]</scope>
    <source>
        <strain evidence="2 3">BT10</strain>
    </source>
</reference>
<gene>
    <name evidence="2" type="ORF">GU926_05275</name>
</gene>
<dbReference type="InterPro" id="IPR034660">
    <property type="entry name" value="DinB/YfiT-like"/>
</dbReference>
<organism evidence="2 3">
    <name type="scientific">Nibribacter ruber</name>
    <dbReference type="NCBI Taxonomy" id="2698458"/>
    <lineage>
        <taxon>Bacteria</taxon>
        <taxon>Pseudomonadati</taxon>
        <taxon>Bacteroidota</taxon>
        <taxon>Cytophagia</taxon>
        <taxon>Cytophagales</taxon>
        <taxon>Hymenobacteraceae</taxon>
        <taxon>Nibribacter</taxon>
    </lineage>
</organism>
<sequence length="147" mass="16942">MITEFIQIFSRDLDKLTSEISEFREENDLWQTTGSIKNSAGNLCLHLVGNLRTYIGKNLGSDSYVRDREAEFTLMNIPKEKLLQQVEEAKRIVKATLGQMQEEALTETYPENVLGQEMTTGFFLMHLSAHLSYHLGQINYLRRALKQ</sequence>
<keyword evidence="1" id="KW-0175">Coiled coil</keyword>
<accession>A0A6P1NXF8</accession>
<feature type="coiled-coil region" evidence="1">
    <location>
        <begin position="6"/>
        <end position="33"/>
    </location>
</feature>
<evidence type="ECO:0000313" key="3">
    <source>
        <dbReference type="Proteomes" id="UP000464214"/>
    </source>
</evidence>
<evidence type="ECO:0000313" key="2">
    <source>
        <dbReference type="EMBL" id="QHL86879.1"/>
    </source>
</evidence>